<feature type="domain" description="ABC-transporter extension" evidence="5">
    <location>
        <begin position="159"/>
        <end position="222"/>
    </location>
</feature>
<accession>A0ABQ9WB66</accession>
<dbReference type="PANTHER" id="PTHR19211:SF15">
    <property type="entry name" value="ATP-BINDING CASSETTE SUB-FAMILY F MEMBER 2"/>
    <property type="match status" value="1"/>
</dbReference>
<evidence type="ECO:0000256" key="4">
    <source>
        <dbReference type="ARBA" id="ARBA00022840"/>
    </source>
</evidence>
<dbReference type="PANTHER" id="PTHR19211">
    <property type="entry name" value="ATP-BINDING TRANSPORT PROTEIN-RELATED"/>
    <property type="match status" value="1"/>
</dbReference>
<evidence type="ECO:0000313" key="7">
    <source>
        <dbReference type="Proteomes" id="UP001266305"/>
    </source>
</evidence>
<dbReference type="GO" id="GO:0005524">
    <property type="term" value="F:ATP binding"/>
    <property type="evidence" value="ECO:0007669"/>
    <property type="project" value="UniProtKB-KW"/>
</dbReference>
<proteinExistence type="inferred from homology"/>
<keyword evidence="4 6" id="KW-0067">ATP-binding</keyword>
<comment type="similarity">
    <text evidence="1">Belongs to the ABC transporter superfamily. ABCF family. EF3 subfamily.</text>
</comment>
<evidence type="ECO:0000256" key="1">
    <source>
        <dbReference type="ARBA" id="ARBA00011054"/>
    </source>
</evidence>
<keyword evidence="7" id="KW-1185">Reference proteome</keyword>
<evidence type="ECO:0000256" key="2">
    <source>
        <dbReference type="ARBA" id="ARBA00022737"/>
    </source>
</evidence>
<reference evidence="6 7" key="1">
    <citation type="submission" date="2023-05" db="EMBL/GenBank/DDBJ databases">
        <title>B98-5 Cell Line De Novo Hybrid Assembly: An Optical Mapping Approach.</title>
        <authorList>
            <person name="Kananen K."/>
            <person name="Auerbach J.A."/>
            <person name="Kautto E."/>
            <person name="Blachly J.S."/>
        </authorList>
    </citation>
    <scope>NUCLEOTIDE SEQUENCE [LARGE SCALE GENOMIC DNA]</scope>
    <source>
        <strain evidence="6">B95-8</strain>
        <tissue evidence="6">Cell line</tissue>
    </source>
</reference>
<evidence type="ECO:0000313" key="6">
    <source>
        <dbReference type="EMBL" id="KAK2118892.1"/>
    </source>
</evidence>
<dbReference type="InterPro" id="IPR032781">
    <property type="entry name" value="ABC_tran_Xtn"/>
</dbReference>
<dbReference type="Proteomes" id="UP001266305">
    <property type="component" value="Unassembled WGS sequence"/>
</dbReference>
<gene>
    <name evidence="6" type="primary">ABCF2_1</name>
    <name evidence="6" type="ORF">P7K49_000278</name>
</gene>
<dbReference type="InterPro" id="IPR050611">
    <property type="entry name" value="ABCF"/>
</dbReference>
<comment type="caution">
    <text evidence="6">The sequence shown here is derived from an EMBL/GenBank/DDBJ whole genome shotgun (WGS) entry which is preliminary data.</text>
</comment>
<dbReference type="EMBL" id="JASSZA010000001">
    <property type="protein sequence ID" value="KAK2118892.1"/>
    <property type="molecule type" value="Genomic_DNA"/>
</dbReference>
<dbReference type="SUPFAM" id="SSF52540">
    <property type="entry name" value="P-loop containing nucleoside triphosphate hydrolases"/>
    <property type="match status" value="1"/>
</dbReference>
<evidence type="ECO:0000259" key="5">
    <source>
        <dbReference type="Pfam" id="PF12848"/>
    </source>
</evidence>
<name>A0ABQ9WB66_SAGOE</name>
<dbReference type="Pfam" id="PF12848">
    <property type="entry name" value="ABC_tran_Xtn"/>
    <property type="match status" value="1"/>
</dbReference>
<protein>
    <submittedName>
        <fullName evidence="6">ATP-binding cassette sub- F member 2</fullName>
    </submittedName>
</protein>
<organism evidence="6 7">
    <name type="scientific">Saguinus oedipus</name>
    <name type="common">Cotton-top tamarin</name>
    <name type="synonym">Oedipomidas oedipus</name>
    <dbReference type="NCBI Taxonomy" id="9490"/>
    <lineage>
        <taxon>Eukaryota</taxon>
        <taxon>Metazoa</taxon>
        <taxon>Chordata</taxon>
        <taxon>Craniata</taxon>
        <taxon>Vertebrata</taxon>
        <taxon>Euteleostomi</taxon>
        <taxon>Mammalia</taxon>
        <taxon>Eutheria</taxon>
        <taxon>Euarchontoglires</taxon>
        <taxon>Primates</taxon>
        <taxon>Haplorrhini</taxon>
        <taxon>Platyrrhini</taxon>
        <taxon>Cebidae</taxon>
        <taxon>Callitrichinae</taxon>
        <taxon>Saguinus</taxon>
    </lineage>
</organism>
<dbReference type="Gene3D" id="3.40.50.300">
    <property type="entry name" value="P-loop containing nucleotide triphosphate hydrolases"/>
    <property type="match status" value="1"/>
</dbReference>
<evidence type="ECO:0000256" key="3">
    <source>
        <dbReference type="ARBA" id="ARBA00022741"/>
    </source>
</evidence>
<sequence>MSVVLSAIGKHEVPISEHMDIYHLTREMSPNDKIPLQCVMEVKTEQVMLEREAELVVHEDAERKKLMEFYKRLEELDANKAEMRALRILHGLGFTPALWHKKLKDFKPSIRHFLLLLDESTNHVDPDACMWLEELKTFKHILVLLSHSQDFLDGVCTNMHNKKLKYYTSNYAQYVKTQLELEENQMKRFHWEQDQIAHMKNYNARFGHGSAKLAWQARARKRK</sequence>
<dbReference type="InterPro" id="IPR027417">
    <property type="entry name" value="P-loop_NTPase"/>
</dbReference>
<keyword evidence="3" id="KW-0547">Nucleotide-binding</keyword>
<keyword evidence="2" id="KW-0677">Repeat</keyword>